<organism evidence="2 3">
    <name type="scientific">Methylophaga frappieri (strain ATCC BAA-2434 / DSM 25690 / JAM7)</name>
    <dbReference type="NCBI Taxonomy" id="754477"/>
    <lineage>
        <taxon>Bacteria</taxon>
        <taxon>Pseudomonadati</taxon>
        <taxon>Pseudomonadota</taxon>
        <taxon>Gammaproteobacteria</taxon>
        <taxon>Thiotrichales</taxon>
        <taxon>Piscirickettsiaceae</taxon>
        <taxon>Methylophaga</taxon>
    </lineage>
</organism>
<proteinExistence type="predicted"/>
<keyword evidence="3" id="KW-1185">Reference proteome</keyword>
<dbReference type="InterPro" id="IPR006983">
    <property type="entry name" value="MbeD_MobD"/>
</dbReference>
<dbReference type="OrthoDB" id="5567005at2"/>
<evidence type="ECO:0000259" key="1">
    <source>
        <dbReference type="Pfam" id="PF07238"/>
    </source>
</evidence>
<dbReference type="EMBL" id="CP003380">
    <property type="protein sequence ID" value="AFJ02461.1"/>
    <property type="molecule type" value="Genomic_DNA"/>
</dbReference>
<dbReference type="PATRIC" id="fig|754477.3.peg.1292"/>
<dbReference type="HOGENOM" id="CLU_095677_0_0_6"/>
<dbReference type="AlphaFoldDB" id="I1YHR8"/>
<gene>
    <name evidence="2" type="ordered locus">Q7C_1311</name>
</gene>
<sequence>MDDVSAATGIDRRAYFRINDRILITLLPLASSAVAPLAQQIMHATPQPTDPSQQFSSLQSAFTHLTDQIGHTDRDVARALRMLDEKLNILSSQVQHLLRPVNEQDTEAVNLSAGGIALMSPQRFDKHTALEVKLTLLPGNQPVHAIANVIACEPVAEQAPDKSCFLRLAFTHMNETDRNRLVKHTLSRQAEDLRQQKQSTSENSL</sequence>
<dbReference type="KEGG" id="mec:Q7C_1311"/>
<dbReference type="Pfam" id="PF07238">
    <property type="entry name" value="PilZ"/>
    <property type="match status" value="1"/>
</dbReference>
<accession>I1YHR8</accession>
<dbReference type="InterPro" id="IPR009875">
    <property type="entry name" value="PilZ_domain"/>
</dbReference>
<protein>
    <submittedName>
        <fullName evidence="2">PilZ domain-containing protein</fullName>
    </submittedName>
</protein>
<dbReference type="RefSeq" id="WP_014703881.1">
    <property type="nucleotide sequence ID" value="NC_017856.1"/>
</dbReference>
<feature type="domain" description="PilZ" evidence="1">
    <location>
        <begin position="102"/>
        <end position="185"/>
    </location>
</feature>
<reference evidence="2 3" key="1">
    <citation type="journal article" date="2012" name="J. Bacteriol.">
        <title>Complete genome sequences of Methylophaga sp. strain JAM1 and Methylophaga sp. strain JAM7.</title>
        <authorList>
            <person name="Villeneuve C."/>
            <person name="Martineau C."/>
            <person name="Mauffrey F."/>
            <person name="Villemur R."/>
        </authorList>
    </citation>
    <scope>NUCLEOTIDE SEQUENCE [LARGE SCALE GENOMIC DNA]</scope>
    <source>
        <strain evidence="2 3">JAM7</strain>
    </source>
</reference>
<dbReference type="Proteomes" id="UP000009145">
    <property type="component" value="Chromosome"/>
</dbReference>
<dbReference type="Gene3D" id="2.40.10.220">
    <property type="entry name" value="predicted glycosyltransferase like domains"/>
    <property type="match status" value="1"/>
</dbReference>
<name>I1YHR8_METFJ</name>
<dbReference type="STRING" id="754477.Q7C_1311"/>
<dbReference type="GO" id="GO:0035438">
    <property type="term" value="F:cyclic-di-GMP binding"/>
    <property type="evidence" value="ECO:0007669"/>
    <property type="project" value="InterPro"/>
</dbReference>
<evidence type="ECO:0000313" key="3">
    <source>
        <dbReference type="Proteomes" id="UP000009145"/>
    </source>
</evidence>
<evidence type="ECO:0000313" key="2">
    <source>
        <dbReference type="EMBL" id="AFJ02461.1"/>
    </source>
</evidence>
<dbReference type="Pfam" id="PF04899">
    <property type="entry name" value="MbeD_MobD"/>
    <property type="match status" value="1"/>
</dbReference>